<name>A0A3L8PZD4_9GAMM</name>
<sequence>MIEPKEMTTPVGESASCERPFASQDEFQGFRVNQSYEHSILSFLPGHKSTAIPYKVDFNSLQKLCIQNLKQISDIEISSGSITAEQLATIKQAGICSIICLLPDKEIDKNEQAEALKLGLNFRRLPIRGVEDITFDNADKFEQILQEVKGHPFLVHCKSANRNASLITLVAYKYNDNDAEQALVLGKFWGPIRPPFEAKLRQLMSH</sequence>
<dbReference type="AlphaFoldDB" id="A0A3L8PZD4"/>
<dbReference type="EMBL" id="QZEI01000020">
    <property type="protein sequence ID" value="RLV60139.1"/>
    <property type="molecule type" value="Genomic_DNA"/>
</dbReference>
<organism evidence="1 2">
    <name type="scientific">Parashewanella curva</name>
    <dbReference type="NCBI Taxonomy" id="2338552"/>
    <lineage>
        <taxon>Bacteria</taxon>
        <taxon>Pseudomonadati</taxon>
        <taxon>Pseudomonadota</taxon>
        <taxon>Gammaproteobacteria</taxon>
        <taxon>Alteromonadales</taxon>
        <taxon>Shewanellaceae</taxon>
        <taxon>Parashewanella</taxon>
    </lineage>
</organism>
<dbReference type="Gene3D" id="3.90.190.10">
    <property type="entry name" value="Protein tyrosine phosphatase superfamily"/>
    <property type="match status" value="1"/>
</dbReference>
<accession>A0A3L8PZD4</accession>
<proteinExistence type="predicted"/>
<dbReference type="SUPFAM" id="SSF52799">
    <property type="entry name" value="(Phosphotyrosine protein) phosphatases II"/>
    <property type="match status" value="1"/>
</dbReference>
<evidence type="ECO:0008006" key="3">
    <source>
        <dbReference type="Google" id="ProtNLM"/>
    </source>
</evidence>
<keyword evidence="2" id="KW-1185">Reference proteome</keyword>
<dbReference type="OrthoDB" id="270335at2"/>
<dbReference type="InterPro" id="IPR029021">
    <property type="entry name" value="Prot-tyrosine_phosphatase-like"/>
</dbReference>
<protein>
    <recommendedName>
        <fullName evidence="3">Phosphatase</fullName>
    </recommendedName>
</protein>
<dbReference type="Proteomes" id="UP000281474">
    <property type="component" value="Unassembled WGS sequence"/>
</dbReference>
<reference evidence="1 2" key="1">
    <citation type="submission" date="2018-09" db="EMBL/GenBank/DDBJ databases">
        <title>Phylogeny of the Shewanellaceae, and recommendation for two new genera, Pseudoshewanella and Parashewanella.</title>
        <authorList>
            <person name="Wang G."/>
        </authorList>
    </citation>
    <scope>NUCLEOTIDE SEQUENCE [LARGE SCALE GENOMIC DNA]</scope>
    <source>
        <strain evidence="1 2">C51</strain>
    </source>
</reference>
<comment type="caution">
    <text evidence="1">The sequence shown here is derived from an EMBL/GenBank/DDBJ whole genome shotgun (WGS) entry which is preliminary data.</text>
</comment>
<gene>
    <name evidence="1" type="ORF">D5018_08370</name>
</gene>
<evidence type="ECO:0000313" key="2">
    <source>
        <dbReference type="Proteomes" id="UP000281474"/>
    </source>
</evidence>
<evidence type="ECO:0000313" key="1">
    <source>
        <dbReference type="EMBL" id="RLV60139.1"/>
    </source>
</evidence>
<dbReference type="RefSeq" id="WP_121838558.1">
    <property type="nucleotide sequence ID" value="NZ_ML014769.1"/>
</dbReference>